<protein>
    <submittedName>
        <fullName evidence="7">Protein takeout</fullName>
    </submittedName>
</protein>
<organism evidence="5">
    <name type="scientific">Musca domestica</name>
    <name type="common">House fly</name>
    <dbReference type="NCBI Taxonomy" id="7370"/>
    <lineage>
        <taxon>Eukaryota</taxon>
        <taxon>Metazoa</taxon>
        <taxon>Ecdysozoa</taxon>
        <taxon>Arthropoda</taxon>
        <taxon>Hexapoda</taxon>
        <taxon>Insecta</taxon>
        <taxon>Pterygota</taxon>
        <taxon>Neoptera</taxon>
        <taxon>Endopterygota</taxon>
        <taxon>Diptera</taxon>
        <taxon>Brachycera</taxon>
        <taxon>Muscomorpha</taxon>
        <taxon>Muscoidea</taxon>
        <taxon>Muscidae</taxon>
        <taxon>Musca</taxon>
    </lineage>
</organism>
<keyword evidence="2" id="KW-0090">Biological rhythms</keyword>
<dbReference type="Gene3D" id="3.15.10.30">
    <property type="entry name" value="Haemolymph juvenile hormone binding protein"/>
    <property type="match status" value="1"/>
</dbReference>
<dbReference type="Pfam" id="PF06585">
    <property type="entry name" value="JHBP"/>
    <property type="match status" value="1"/>
</dbReference>
<evidence type="ECO:0000256" key="3">
    <source>
        <dbReference type="ARBA" id="ARBA00060902"/>
    </source>
</evidence>
<dbReference type="STRING" id="7370.A0A1I8MLC6"/>
<dbReference type="InterPro" id="IPR010562">
    <property type="entry name" value="Haemolymph_juvenile_hormone-bd"/>
</dbReference>
<dbReference type="EnsemblMetazoa" id="MDOA006153-RB">
    <property type="protein sequence ID" value="MDOA006153-PB"/>
    <property type="gene ID" value="MDOA006153"/>
</dbReference>
<dbReference type="PANTHER" id="PTHR11008:SF32">
    <property type="entry name" value="CIRCADIAN CLOCK-CONTROLLED PROTEIN DAYWAKE-RELATED"/>
    <property type="match status" value="1"/>
</dbReference>
<dbReference type="OrthoDB" id="8186595at2759"/>
<dbReference type="PANTHER" id="PTHR11008">
    <property type="entry name" value="PROTEIN TAKEOUT-LIKE PROTEIN"/>
    <property type="match status" value="1"/>
</dbReference>
<dbReference type="GeneID" id="101889020"/>
<dbReference type="GO" id="GO:0007623">
    <property type="term" value="P:circadian rhythm"/>
    <property type="evidence" value="ECO:0007669"/>
    <property type="project" value="UniProtKB-ARBA"/>
</dbReference>
<dbReference type="Proteomes" id="UP001652621">
    <property type="component" value="Unplaced"/>
</dbReference>
<dbReference type="KEGG" id="mde:101889020"/>
<feature type="signal peptide" evidence="4">
    <location>
        <begin position="1"/>
        <end position="20"/>
    </location>
</feature>
<evidence type="ECO:0000313" key="5">
    <source>
        <dbReference type="EnsemblMetazoa" id="MDOA006153-PB"/>
    </source>
</evidence>
<gene>
    <name evidence="5" type="primary">101889020</name>
    <name evidence="7" type="synonym">LOC101889020</name>
</gene>
<dbReference type="FunFam" id="3.15.10.30:FF:000001">
    <property type="entry name" value="Takeout-like protein 1"/>
    <property type="match status" value="1"/>
</dbReference>
<dbReference type="InterPro" id="IPR038606">
    <property type="entry name" value="To_sf"/>
</dbReference>
<evidence type="ECO:0000313" key="6">
    <source>
        <dbReference type="Proteomes" id="UP001652621"/>
    </source>
</evidence>
<evidence type="ECO:0000256" key="1">
    <source>
        <dbReference type="ARBA" id="ARBA00022729"/>
    </source>
</evidence>
<evidence type="ECO:0000313" key="7">
    <source>
        <dbReference type="RefSeq" id="XP_011294444.1"/>
    </source>
</evidence>
<evidence type="ECO:0000256" key="4">
    <source>
        <dbReference type="SAM" id="SignalP"/>
    </source>
</evidence>
<dbReference type="RefSeq" id="XP_011294444.1">
    <property type="nucleotide sequence ID" value="XM_011296142.2"/>
</dbReference>
<name>A0A1I8MLC6_MUSDO</name>
<dbReference type="AlphaFoldDB" id="A0A1I8MLC6"/>
<reference evidence="7" key="2">
    <citation type="submission" date="2025-04" db="UniProtKB">
        <authorList>
            <consortium name="RefSeq"/>
        </authorList>
    </citation>
    <scope>IDENTIFICATION</scope>
    <source>
        <strain evidence="7">Aabys</strain>
    </source>
</reference>
<dbReference type="SMART" id="SM00700">
    <property type="entry name" value="JHBP"/>
    <property type="match status" value="1"/>
</dbReference>
<comment type="similarity">
    <text evidence="3">Belongs to the TO family.</text>
</comment>
<keyword evidence="1 4" id="KW-0732">Signal</keyword>
<accession>A0A1I8MLC6</accession>
<dbReference type="eggNOG" id="ENOG502SQ21">
    <property type="taxonomic scope" value="Eukaryota"/>
</dbReference>
<feature type="chain" id="PRO_5044560526" evidence="4">
    <location>
        <begin position="21"/>
        <end position="250"/>
    </location>
</feature>
<keyword evidence="6" id="KW-1185">Reference proteome</keyword>
<dbReference type="GO" id="GO:0005615">
    <property type="term" value="C:extracellular space"/>
    <property type="evidence" value="ECO:0007669"/>
    <property type="project" value="TreeGrafter"/>
</dbReference>
<reference evidence="5" key="1">
    <citation type="submission" date="2020-05" db="UniProtKB">
        <authorList>
            <consortium name="EnsemblMetazoa"/>
        </authorList>
    </citation>
    <scope>IDENTIFICATION</scope>
    <source>
        <strain evidence="5">Aabys</strain>
    </source>
</reference>
<proteinExistence type="inferred from homology"/>
<dbReference type="VEuPathDB" id="VectorBase:MDOMA2_015571"/>
<evidence type="ECO:0000256" key="2">
    <source>
        <dbReference type="ARBA" id="ARBA00023108"/>
    </source>
</evidence>
<dbReference type="VEuPathDB" id="VectorBase:MDOA006153"/>
<sequence>MRTFISALCLMAVWIPFNKAAPFPAEVKRCHTGDTACIVRTSNELLKTYARKGLPAAFFPVIEPFHLKRVELSDGRSGSLALKLSLRDVDVTGLSAVKFDRAVGFSPDPATSKFELYGDLNKMSIHSKYTADGRILILPIQGDGDADIGFEKIKFSVKFKPSIHPKDGKTYLAVDKLKVLLEPQRMTMKLTNLFNGDQALGAHMNQFLNENWSDVWLELQPAVQDTISSIIRNILDTMFKEFAYQDFLEF</sequence>